<accession>A0A7D4QEX8</accession>
<keyword evidence="2" id="KW-0732">Signal</keyword>
<feature type="chain" id="PRO_5028943292" evidence="2">
    <location>
        <begin position="39"/>
        <end position="306"/>
    </location>
</feature>
<evidence type="ECO:0000256" key="2">
    <source>
        <dbReference type="SAM" id="SignalP"/>
    </source>
</evidence>
<reference evidence="3 4" key="1">
    <citation type="submission" date="2020-05" db="EMBL/GenBank/DDBJ databases">
        <title>Strain PA2F3 complete genome.</title>
        <authorList>
            <person name="Kim Y.-S."/>
            <person name="Kim S.-J."/>
            <person name="Jung H.-k."/>
            <person name="Kim S.-E."/>
            <person name="Kim K.-H."/>
        </authorList>
    </citation>
    <scope>NUCLEOTIDE SEQUENCE [LARGE SCALE GENOMIC DNA]</scope>
    <source>
        <strain evidence="3 4">PA2F3</strain>
    </source>
</reference>
<evidence type="ECO:0000313" key="4">
    <source>
        <dbReference type="Proteomes" id="UP000502498"/>
    </source>
</evidence>
<dbReference type="Proteomes" id="UP000502498">
    <property type="component" value="Chromosome"/>
</dbReference>
<name>A0A7D4QEX8_9MICO</name>
<keyword evidence="1" id="KW-0175">Coiled coil</keyword>
<proteinExistence type="predicted"/>
<gene>
    <name evidence="3" type="ORF">HQM25_14050</name>
</gene>
<protein>
    <submittedName>
        <fullName evidence="3">Phospholipase</fullName>
    </submittedName>
</protein>
<dbReference type="InterPro" id="IPR023346">
    <property type="entry name" value="Lysozyme-like_dom_sf"/>
</dbReference>
<dbReference type="AlphaFoldDB" id="A0A7D4QEX8"/>
<dbReference type="SUPFAM" id="SSF53955">
    <property type="entry name" value="Lysozyme-like"/>
    <property type="match status" value="1"/>
</dbReference>
<evidence type="ECO:0000256" key="1">
    <source>
        <dbReference type="SAM" id="Coils"/>
    </source>
</evidence>
<feature type="coiled-coil region" evidence="1">
    <location>
        <begin position="151"/>
        <end position="201"/>
    </location>
</feature>
<sequence length="306" mass="31340">MTRVQRARARRRNRSFLTASVAVGAALTVVLTTGSAAATMPVTTAASIASVAAPVAAALPAAPQPVTLDSITAEAEASVADARAALRDAAAVTGEVNTSGLDLGTESTDIDVADLREAIHRLDDLDVLPVLLLPQIAEEIAAETDAVSARVDALTERLDAALEKKAAEEAAAKAAAEKAAAEKAAAEKKAAEEAARAAALAAANTPDGARATARSIAASEYGWGDGEFACLDSLWNKESNWNYQAYNASSGATGIPQSLPGSKMATAGADWQTNATTQIRWGLGYIAAAYGSPCSAWSHSVATNWY</sequence>
<feature type="signal peptide" evidence="2">
    <location>
        <begin position="1"/>
        <end position="38"/>
    </location>
</feature>
<dbReference type="EMBL" id="CP054038">
    <property type="protein sequence ID" value="QKJ21257.1"/>
    <property type="molecule type" value="Genomic_DNA"/>
</dbReference>
<evidence type="ECO:0000313" key="3">
    <source>
        <dbReference type="EMBL" id="QKJ21257.1"/>
    </source>
</evidence>
<organism evidence="3 4">
    <name type="scientific">Microbacterium hominis</name>
    <dbReference type="NCBI Taxonomy" id="162426"/>
    <lineage>
        <taxon>Bacteria</taxon>
        <taxon>Bacillati</taxon>
        <taxon>Actinomycetota</taxon>
        <taxon>Actinomycetes</taxon>
        <taxon>Micrococcales</taxon>
        <taxon>Microbacteriaceae</taxon>
        <taxon>Microbacterium</taxon>
    </lineage>
</organism>